<feature type="domain" description="CARD" evidence="5">
    <location>
        <begin position="8"/>
        <end position="80"/>
    </location>
</feature>
<dbReference type="InterPro" id="IPR050776">
    <property type="entry name" value="Ank_Repeat/CDKN_Inhibitor"/>
</dbReference>
<dbReference type="InterPro" id="IPR001315">
    <property type="entry name" value="CARD"/>
</dbReference>
<protein>
    <submittedName>
        <fullName evidence="7">CARD- and ANK-domain containing inflammasome adapter protein</fullName>
    </submittedName>
</protein>
<dbReference type="CDD" id="cd01671">
    <property type="entry name" value="CARD"/>
    <property type="match status" value="1"/>
</dbReference>
<sequence>MSSTKTTVNPYAVEVIKTKKEELVGGILNTEELLDLLVDHGIISHDQRLLVSSIQTQEERNSKLLDVLISRGERACRIFFYPCLKRAEPDLYQNMRAYAGSVNEDIRDARRQLIGYLLERDHQRPFAAANTQNSTFKKTSLKTSSKVSKKHEAKNAEMKEWEPLEPEQQPSHIFTAIANGDLSLLEEFLVGKDVNSIRQGSDSLLHVAAEHGLLSIIELLLQSGAKLDARDHQGRTALHRAAGKGHTAAAMSLVMAGADIYICDNVSKSPLHLAAQNGYQDTVQALVKEECRYLKKHTTFLHMAAVQDDSELAEVLLRAGAEVDCKDSCRKTPLCYAVSRGNERTVAVLLQAGAQVDSDAMASAFDLNSKSMLRLLLQNAPGQMTAESIHSALFRAVERNLGGIITALIDSGADVNTQNNQGYTPLLLAAELGNVEAFKALVGKKANLEGRLSNSTTALHLAVQSGNVTITQVLLEMGIEPNITGPRDQTPLHMAAMHNQSALVGLLLRAGAQVNAITQDGHTALHLASQRGHSEVVTQLVRVKADLSVRDKEGRGALHWAAAQGEASVIKLLLSAGADVSATEKEKKTPLHMAAMEGKAEAVSSLLLQGKAKVEAKDMDGCTSLHYAAANGHIEAATALLSSGKIKSVDSKNTWRRTPLHAASEQGQEALMELLLSAGAKINATDSNKDTPLHCACRTGHLGIVQRLVNWAHKEKANLHAINNVKKTPLQVAEAGDTLNHTHIVTLLKKKMFLMK</sequence>
<feature type="repeat" description="ANK" evidence="3">
    <location>
        <begin position="454"/>
        <end position="486"/>
    </location>
</feature>
<feature type="repeat" description="ANK" evidence="3">
    <location>
        <begin position="200"/>
        <end position="232"/>
    </location>
</feature>
<dbReference type="Pfam" id="PF00023">
    <property type="entry name" value="Ank"/>
    <property type="match status" value="2"/>
</dbReference>
<feature type="region of interest" description="Disordered" evidence="4">
    <location>
        <begin position="132"/>
        <end position="165"/>
    </location>
</feature>
<dbReference type="Pfam" id="PF12796">
    <property type="entry name" value="Ank_2"/>
    <property type="match status" value="5"/>
</dbReference>
<evidence type="ECO:0000313" key="7">
    <source>
        <dbReference type="RefSeq" id="XP_042562608.1"/>
    </source>
</evidence>
<dbReference type="GO" id="GO:0042981">
    <property type="term" value="P:regulation of apoptotic process"/>
    <property type="evidence" value="ECO:0007669"/>
    <property type="project" value="InterPro"/>
</dbReference>
<evidence type="ECO:0000256" key="4">
    <source>
        <dbReference type="SAM" id="MobiDB-lite"/>
    </source>
</evidence>
<feature type="compositionally biased region" description="Low complexity" evidence="4">
    <location>
        <begin position="134"/>
        <end position="146"/>
    </location>
</feature>
<feature type="repeat" description="ANK" evidence="3">
    <location>
        <begin position="329"/>
        <end position="361"/>
    </location>
</feature>
<evidence type="ECO:0000313" key="6">
    <source>
        <dbReference type="Proteomes" id="UP000515152"/>
    </source>
</evidence>
<dbReference type="GO" id="GO:0005634">
    <property type="term" value="C:nucleus"/>
    <property type="evidence" value="ECO:0007669"/>
    <property type="project" value="TreeGrafter"/>
</dbReference>
<feature type="repeat" description="ANK" evidence="3">
    <location>
        <begin position="586"/>
        <end position="619"/>
    </location>
</feature>
<keyword evidence="1" id="KW-0677">Repeat</keyword>
<dbReference type="OrthoDB" id="20872at2759"/>
<feature type="repeat" description="ANK" evidence="3">
    <location>
        <begin position="553"/>
        <end position="585"/>
    </location>
</feature>
<feature type="repeat" description="ANK" evidence="3">
    <location>
        <begin position="296"/>
        <end position="328"/>
    </location>
</feature>
<dbReference type="Proteomes" id="UP000515152">
    <property type="component" value="Unplaced"/>
</dbReference>
<name>A0A8M1KJT2_CLUHA</name>
<dbReference type="PANTHER" id="PTHR24201:SF16">
    <property type="entry name" value="ANKYRIN-1-LIKE-RELATED"/>
    <property type="match status" value="1"/>
</dbReference>
<feature type="repeat" description="ANK" evidence="3">
    <location>
        <begin position="520"/>
        <end position="552"/>
    </location>
</feature>
<organism evidence="6 7">
    <name type="scientific">Clupea harengus</name>
    <name type="common">Atlantic herring</name>
    <dbReference type="NCBI Taxonomy" id="7950"/>
    <lineage>
        <taxon>Eukaryota</taxon>
        <taxon>Metazoa</taxon>
        <taxon>Chordata</taxon>
        <taxon>Craniata</taxon>
        <taxon>Vertebrata</taxon>
        <taxon>Euteleostomi</taxon>
        <taxon>Actinopterygii</taxon>
        <taxon>Neopterygii</taxon>
        <taxon>Teleostei</taxon>
        <taxon>Clupei</taxon>
        <taxon>Clupeiformes</taxon>
        <taxon>Clupeoidei</taxon>
        <taxon>Clupeidae</taxon>
        <taxon>Clupea</taxon>
    </lineage>
</organism>
<evidence type="ECO:0000256" key="1">
    <source>
        <dbReference type="ARBA" id="ARBA00022737"/>
    </source>
</evidence>
<accession>A0A8M1KJT2</accession>
<dbReference type="RefSeq" id="XP_042562608.1">
    <property type="nucleotide sequence ID" value="XM_042706674.1"/>
</dbReference>
<feature type="repeat" description="ANK" evidence="3">
    <location>
        <begin position="655"/>
        <end position="687"/>
    </location>
</feature>
<dbReference type="AlphaFoldDB" id="A0A8M1KJT2"/>
<feature type="compositionally biased region" description="Basic and acidic residues" evidence="4">
    <location>
        <begin position="153"/>
        <end position="162"/>
    </location>
</feature>
<feature type="repeat" description="ANK" evidence="3">
    <location>
        <begin position="233"/>
        <end position="265"/>
    </location>
</feature>
<evidence type="ECO:0000259" key="5">
    <source>
        <dbReference type="PROSITE" id="PS50209"/>
    </source>
</evidence>
<evidence type="ECO:0000256" key="2">
    <source>
        <dbReference type="ARBA" id="ARBA00023043"/>
    </source>
</evidence>
<dbReference type="GeneID" id="122131953"/>
<reference evidence="7" key="1">
    <citation type="submission" date="2025-08" db="UniProtKB">
        <authorList>
            <consortium name="RefSeq"/>
        </authorList>
    </citation>
    <scope>IDENTIFICATION</scope>
</reference>
<dbReference type="PANTHER" id="PTHR24201">
    <property type="entry name" value="ANK_REP_REGION DOMAIN-CONTAINING PROTEIN"/>
    <property type="match status" value="1"/>
</dbReference>
<dbReference type="PROSITE" id="PS50297">
    <property type="entry name" value="ANK_REP_REGION"/>
    <property type="match status" value="12"/>
</dbReference>
<keyword evidence="2 3" id="KW-0040">ANK repeat</keyword>
<dbReference type="Pfam" id="PF00619">
    <property type="entry name" value="CARD"/>
    <property type="match status" value="1"/>
</dbReference>
<feature type="repeat" description="ANK" evidence="3">
    <location>
        <begin position="421"/>
        <end position="453"/>
    </location>
</feature>
<gene>
    <name evidence="7" type="primary">LOC122131953</name>
</gene>
<dbReference type="PROSITE" id="PS50209">
    <property type="entry name" value="CARD"/>
    <property type="match status" value="1"/>
</dbReference>
<keyword evidence="6" id="KW-1185">Reference proteome</keyword>
<dbReference type="SMART" id="SM00248">
    <property type="entry name" value="ANK"/>
    <property type="match status" value="15"/>
</dbReference>
<feature type="repeat" description="ANK" evidence="3">
    <location>
        <begin position="487"/>
        <end position="519"/>
    </location>
</feature>
<dbReference type="PROSITE" id="PS50088">
    <property type="entry name" value="ANK_REPEAT"/>
    <property type="match status" value="12"/>
</dbReference>
<feature type="repeat" description="ANK" evidence="3">
    <location>
        <begin position="620"/>
        <end position="644"/>
    </location>
</feature>
<dbReference type="InterPro" id="IPR002110">
    <property type="entry name" value="Ankyrin_rpt"/>
</dbReference>
<evidence type="ECO:0000256" key="3">
    <source>
        <dbReference type="PROSITE-ProRule" id="PRU00023"/>
    </source>
</evidence>
<proteinExistence type="predicted"/>
<dbReference type="KEGG" id="char:122131953"/>